<accession>A0A4P8YSW4</accession>
<dbReference type="AlphaFoldDB" id="A0A4P8YSW4"/>
<dbReference type="KEGG" id="izh:FEM41_20760"/>
<evidence type="ECO:0000259" key="5">
    <source>
        <dbReference type="Pfam" id="PF13609"/>
    </source>
</evidence>
<feature type="chain" id="PRO_5020626005" evidence="4">
    <location>
        <begin position="28"/>
        <end position="381"/>
    </location>
</feature>
<dbReference type="InterPro" id="IPR050298">
    <property type="entry name" value="Gram-neg_bact_OMP"/>
</dbReference>
<organism evidence="6 7">
    <name type="scientific">Jejubacter calystegiae</name>
    <dbReference type="NCBI Taxonomy" id="2579935"/>
    <lineage>
        <taxon>Bacteria</taxon>
        <taxon>Pseudomonadati</taxon>
        <taxon>Pseudomonadota</taxon>
        <taxon>Gammaproteobacteria</taxon>
        <taxon>Enterobacterales</taxon>
        <taxon>Enterobacteriaceae</taxon>
        <taxon>Jejubacter</taxon>
    </lineage>
</organism>
<gene>
    <name evidence="6" type="ORF">FEM41_20760</name>
</gene>
<comment type="subcellular location">
    <subcellularLocation>
        <location evidence="1">Cell outer membrane</location>
        <topology evidence="1">Multi-pass membrane protein</topology>
    </subcellularLocation>
</comment>
<dbReference type="Gene3D" id="2.40.160.10">
    <property type="entry name" value="Porin"/>
    <property type="match status" value="1"/>
</dbReference>
<feature type="signal peptide" evidence="4">
    <location>
        <begin position="1"/>
        <end position="27"/>
    </location>
</feature>
<proteinExistence type="predicted"/>
<dbReference type="GO" id="GO:0015288">
    <property type="term" value="F:porin activity"/>
    <property type="evidence" value="ECO:0007669"/>
    <property type="project" value="InterPro"/>
</dbReference>
<dbReference type="RefSeq" id="WP_138098067.1">
    <property type="nucleotide sequence ID" value="NZ_CP040428.1"/>
</dbReference>
<dbReference type="OrthoDB" id="6490232at2"/>
<dbReference type="CDD" id="cd00342">
    <property type="entry name" value="gram_neg_porins"/>
    <property type="match status" value="1"/>
</dbReference>
<feature type="domain" description="Porin" evidence="5">
    <location>
        <begin position="16"/>
        <end position="259"/>
    </location>
</feature>
<keyword evidence="2 4" id="KW-0732">Signal</keyword>
<dbReference type="SUPFAM" id="SSF56935">
    <property type="entry name" value="Porins"/>
    <property type="match status" value="1"/>
</dbReference>
<dbReference type="PANTHER" id="PTHR34501">
    <property type="entry name" value="PROTEIN YDDL-RELATED"/>
    <property type="match status" value="1"/>
</dbReference>
<evidence type="ECO:0000313" key="6">
    <source>
        <dbReference type="EMBL" id="QCT21912.1"/>
    </source>
</evidence>
<sequence length="381" mass="43206">MSFTRKLTCPLLAGGAVLCLLCQTANAEVTVLEKNTFSNALLAPLSLQVGGSIRPEFIWNNGNEPGYYKNGHDGGTRFRFTADYALSDRTSIVGYYEWGVDIAHVLGWDSHYDHEGDRDYQRQLYAGIKDYVYGTLTFGHQYGVYYDTIGVKSDVWDNDGHASANWIGIDGDYDGGERPKNTVKYTNTFGDLTLYADYLLPQDETDAGENLRYRRNHGGGIGFDYQLQKDLVFSAAWNQTRATIKGPDNDKRTYNQQYSGTALTWQPGNWYMVGTATYYNNYVPSKKQQSTRRYFAGDGYGLESFVGYTFPIDKPFLESIQPYVAADTLRLKGDENYHANHVYLGMYTTIGHGFSFWLERTLASSSDNEQDTTWLSIYYDF</sequence>
<keyword evidence="3" id="KW-0472">Membrane</keyword>
<protein>
    <submittedName>
        <fullName evidence="6">Porin</fullName>
    </submittedName>
</protein>
<evidence type="ECO:0000256" key="3">
    <source>
        <dbReference type="ARBA" id="ARBA00023136"/>
    </source>
</evidence>
<dbReference type="Pfam" id="PF13609">
    <property type="entry name" value="Porin_4"/>
    <property type="match status" value="1"/>
</dbReference>
<keyword evidence="7" id="KW-1185">Reference proteome</keyword>
<evidence type="ECO:0000256" key="1">
    <source>
        <dbReference type="ARBA" id="ARBA00004571"/>
    </source>
</evidence>
<dbReference type="PANTHER" id="PTHR34501:SF2">
    <property type="entry name" value="OUTER MEMBRANE PORIN F-RELATED"/>
    <property type="match status" value="1"/>
</dbReference>
<dbReference type="Proteomes" id="UP000302163">
    <property type="component" value="Chromosome"/>
</dbReference>
<reference evidence="6 7" key="1">
    <citation type="submission" date="2019-05" db="EMBL/GenBank/DDBJ databases">
        <title>Complete genome sequence of Izhakiella calystegiae KSNA2, an endophyte isolated from beach morning glory (Calystegia soldanella).</title>
        <authorList>
            <person name="Jiang L."/>
            <person name="Jeong J.C."/>
            <person name="Kim C.Y."/>
            <person name="Kim D.H."/>
            <person name="Kim S.W."/>
            <person name="Lee j."/>
        </authorList>
    </citation>
    <scope>NUCLEOTIDE SEQUENCE [LARGE SCALE GENOMIC DNA]</scope>
    <source>
        <strain evidence="6 7">KSNA2</strain>
    </source>
</reference>
<evidence type="ECO:0000313" key="7">
    <source>
        <dbReference type="Proteomes" id="UP000302163"/>
    </source>
</evidence>
<dbReference type="InterPro" id="IPR023614">
    <property type="entry name" value="Porin_dom_sf"/>
</dbReference>
<evidence type="ECO:0000256" key="4">
    <source>
        <dbReference type="SAM" id="SignalP"/>
    </source>
</evidence>
<dbReference type="GO" id="GO:0009279">
    <property type="term" value="C:cell outer membrane"/>
    <property type="evidence" value="ECO:0007669"/>
    <property type="project" value="UniProtKB-SubCell"/>
</dbReference>
<dbReference type="EMBL" id="CP040428">
    <property type="protein sequence ID" value="QCT21912.1"/>
    <property type="molecule type" value="Genomic_DNA"/>
</dbReference>
<dbReference type="InterPro" id="IPR033900">
    <property type="entry name" value="Gram_neg_porin_domain"/>
</dbReference>
<name>A0A4P8YSW4_9ENTR</name>
<evidence type="ECO:0000256" key="2">
    <source>
        <dbReference type="ARBA" id="ARBA00022729"/>
    </source>
</evidence>